<evidence type="ECO:0000313" key="2">
    <source>
        <dbReference type="Proteomes" id="UP000234560"/>
    </source>
</evidence>
<proteinExistence type="predicted"/>
<dbReference type="AlphaFoldDB" id="A0AAF0YU61"/>
<dbReference type="KEGG" id="cpyr:CYJ47_03480"/>
<protein>
    <submittedName>
        <fullName evidence="1">Uncharacterized protein</fullName>
    </submittedName>
</protein>
<name>A0AAF0YU61_9CORY</name>
<dbReference type="EMBL" id="CP136958">
    <property type="protein sequence ID" value="WOT02846.1"/>
    <property type="molecule type" value="Genomic_DNA"/>
</dbReference>
<reference evidence="1" key="2">
    <citation type="submission" date="2023-10" db="EMBL/GenBank/DDBJ databases">
        <authorList>
            <person name="Choi B."/>
        </authorList>
    </citation>
    <scope>NUCLEOTIDE SEQUENCE</scope>
    <source>
        <strain evidence="1">UMB0763</strain>
    </source>
</reference>
<accession>A0AAF0YU61</accession>
<organism evidence="1 2">
    <name type="scientific">Corynebacterium pyruviciproducens</name>
    <dbReference type="NCBI Taxonomy" id="598660"/>
    <lineage>
        <taxon>Bacteria</taxon>
        <taxon>Bacillati</taxon>
        <taxon>Actinomycetota</taxon>
        <taxon>Actinomycetes</taxon>
        <taxon>Mycobacteriales</taxon>
        <taxon>Corynebacteriaceae</taxon>
        <taxon>Corynebacterium</taxon>
    </lineage>
</organism>
<sequence length="225" mass="24822">MADAKLFDAKLRLRELTQTLYDVGDEIAEYVDHVAQAVADWDELLVNDCLSELEEIIQEGRTDSRRASAELSGMRHAMVSGLRAGTLSGRTREPLRASKSRPDVLTTADLALITTPLERTRTVVTYLREVADWAVEQTALAVDDLDSVSIPLTATKVWQLVNLAVGAWMSVVVIPDPQITKSLRGKNPPEFLHERARVEAIVARVARKQHHATGGYPPVHPSKGL</sequence>
<reference evidence="1" key="1">
    <citation type="submission" date="2017-12" db="EMBL/GenBank/DDBJ databases">
        <authorList>
            <person name="Thomas-White K."/>
            <person name="Wolfe A.J."/>
        </authorList>
    </citation>
    <scope>NUCLEOTIDE SEQUENCE</scope>
    <source>
        <strain evidence="1">UMB0763</strain>
    </source>
</reference>
<gene>
    <name evidence="1" type="ORF">CYJ47_03480</name>
</gene>
<dbReference type="Proteomes" id="UP000234560">
    <property type="component" value="Chromosome"/>
</dbReference>
<dbReference type="RefSeq" id="WP_257877821.1">
    <property type="nucleotide sequence ID" value="NZ_CAMYCO010000016.1"/>
</dbReference>
<evidence type="ECO:0000313" key="1">
    <source>
        <dbReference type="EMBL" id="WOT02846.1"/>
    </source>
</evidence>